<feature type="region of interest" description="Disordered" evidence="1">
    <location>
        <begin position="145"/>
        <end position="167"/>
    </location>
</feature>
<gene>
    <name evidence="2" type="ORF">FHX36_000113</name>
</gene>
<dbReference type="AlphaFoldDB" id="A0A839XTI6"/>
<organism evidence="2 3">
    <name type="scientific">Modestobacter versicolor</name>
    <dbReference type="NCBI Taxonomy" id="429133"/>
    <lineage>
        <taxon>Bacteria</taxon>
        <taxon>Bacillati</taxon>
        <taxon>Actinomycetota</taxon>
        <taxon>Actinomycetes</taxon>
        <taxon>Geodermatophilales</taxon>
        <taxon>Geodermatophilaceae</taxon>
        <taxon>Modestobacter</taxon>
    </lineage>
</organism>
<reference evidence="2 3" key="1">
    <citation type="submission" date="2020-08" db="EMBL/GenBank/DDBJ databases">
        <title>Sequencing the genomes of 1000 actinobacteria strains.</title>
        <authorList>
            <person name="Klenk H.-P."/>
        </authorList>
    </citation>
    <scope>NUCLEOTIDE SEQUENCE [LARGE SCALE GENOMIC DNA]</scope>
    <source>
        <strain evidence="2 3">DSM 16678</strain>
    </source>
</reference>
<dbReference type="RefSeq" id="WP_183513416.1">
    <property type="nucleotide sequence ID" value="NZ_JACIBU010000001.1"/>
</dbReference>
<dbReference type="EMBL" id="JACIBU010000001">
    <property type="protein sequence ID" value="MBB3674378.1"/>
    <property type="molecule type" value="Genomic_DNA"/>
</dbReference>
<sequence>MRGIVVIDQPVEDRVVGWQVNVGVGRPSAMAGAWVLPADDPRIPKLLDGRVLVTTERAAHRFGRGAAVHHLAMAILAETSWMTAVAPLNTPRIPTRPRARAAADPRASAALTLATWVAELLGAWDRIEQQRVAEPLLVARGGATARPLPPGWAPAESAPPTEAPLAA</sequence>
<proteinExistence type="predicted"/>
<evidence type="ECO:0000256" key="1">
    <source>
        <dbReference type="SAM" id="MobiDB-lite"/>
    </source>
</evidence>
<protein>
    <submittedName>
        <fullName evidence="2">Uncharacterized protein</fullName>
    </submittedName>
</protein>
<evidence type="ECO:0000313" key="3">
    <source>
        <dbReference type="Proteomes" id="UP000580718"/>
    </source>
</evidence>
<evidence type="ECO:0000313" key="2">
    <source>
        <dbReference type="EMBL" id="MBB3674378.1"/>
    </source>
</evidence>
<comment type="caution">
    <text evidence="2">The sequence shown here is derived from an EMBL/GenBank/DDBJ whole genome shotgun (WGS) entry which is preliminary data.</text>
</comment>
<accession>A0A839XTI6</accession>
<dbReference type="Proteomes" id="UP000580718">
    <property type="component" value="Unassembled WGS sequence"/>
</dbReference>
<name>A0A839XTI6_9ACTN</name>
<feature type="compositionally biased region" description="Low complexity" evidence="1">
    <location>
        <begin position="153"/>
        <end position="167"/>
    </location>
</feature>